<dbReference type="PANTHER" id="PTHR35391">
    <property type="entry name" value="C2H2-TYPE DOMAIN-CONTAINING PROTEIN-RELATED"/>
    <property type="match status" value="1"/>
</dbReference>
<feature type="compositionally biased region" description="Acidic residues" evidence="1">
    <location>
        <begin position="84"/>
        <end position="101"/>
    </location>
</feature>
<dbReference type="PANTHER" id="PTHR35391:SF5">
    <property type="entry name" value="DUF6590 DOMAIN-CONTAINING PROTEIN"/>
    <property type="match status" value="1"/>
</dbReference>
<gene>
    <name evidence="3" type="ORF">PMZ80_002811</name>
</gene>
<reference evidence="3 4" key="1">
    <citation type="journal article" date="2023" name="Res Sq">
        <title>Genomic and morphological characterization of Knufia obscura isolated from the Mars 2020 spacecraft assembly facility.</title>
        <authorList>
            <person name="Chander A.M."/>
            <person name="Teixeira M.M."/>
            <person name="Singh N.K."/>
            <person name="Williams M.P."/>
            <person name="Parker C.W."/>
            <person name="Leo P."/>
            <person name="Stajich J.E."/>
            <person name="Torok T."/>
            <person name="Tighe S."/>
            <person name="Mason C.E."/>
            <person name="Venkateswaran K."/>
        </authorList>
    </citation>
    <scope>NUCLEOTIDE SEQUENCE [LARGE SCALE GENOMIC DNA]</scope>
    <source>
        <strain evidence="3 4">CCFEE 5817</strain>
    </source>
</reference>
<feature type="compositionally biased region" description="Low complexity" evidence="1">
    <location>
        <begin position="13"/>
        <end position="24"/>
    </location>
</feature>
<protein>
    <recommendedName>
        <fullName evidence="2">DUF6590 domain-containing protein</fullName>
    </recommendedName>
</protein>
<evidence type="ECO:0000313" key="3">
    <source>
        <dbReference type="EMBL" id="KAK5945606.1"/>
    </source>
</evidence>
<dbReference type="Pfam" id="PF20233">
    <property type="entry name" value="DUF6590"/>
    <property type="match status" value="1"/>
</dbReference>
<evidence type="ECO:0000256" key="1">
    <source>
        <dbReference type="SAM" id="MobiDB-lite"/>
    </source>
</evidence>
<evidence type="ECO:0000259" key="2">
    <source>
        <dbReference type="Pfam" id="PF20233"/>
    </source>
</evidence>
<proteinExistence type="predicted"/>
<keyword evidence="4" id="KW-1185">Reference proteome</keyword>
<feature type="compositionally biased region" description="Polar residues" evidence="1">
    <location>
        <begin position="242"/>
        <end position="252"/>
    </location>
</feature>
<feature type="domain" description="DUF6590" evidence="2">
    <location>
        <begin position="400"/>
        <end position="563"/>
    </location>
</feature>
<dbReference type="InterPro" id="IPR046497">
    <property type="entry name" value="DUF6590"/>
</dbReference>
<feature type="region of interest" description="Disordered" evidence="1">
    <location>
        <begin position="320"/>
        <end position="341"/>
    </location>
</feature>
<sequence length="572" mass="63370">MPADTPDRHRRQQPGAVPQQQDQPLPTQRERAPVSAQALPRRADAEVVVAGTGQPRDSRAAPLRTSVPAGARNLATRPIGETVEAVDDTQEESDDDDDYEEFPFSPQIGSGLQRLVKCRSTDERVDFIEADSDLWREDKEAERTLLRESIRFERMGKSDSSKNCRHSLALLQITWGQRQTNLENGRFFVHLKRTGTREKRDFNDRASALRSTVEDQAEAHGPLAIPARPRRRRLSIARSAPTERTVSSTLRATNAPDPAIPESLADQQHQNRRFANQAGFSAGTVIVQSGRNTIPFSYRLLPSTLHQPPTTGPRPLAAIGEPPLQVSDVPPVGPRRSSSRINATSDNATAIARPINTANTLNALTREFPNNELDVVDPEAIVDPITRNNWKQAYKLRSPDFFTSGKVFAILWPEPAGSSTGRAASARSQASARGKNFVLGPRGEEIYVHPRRMVVITTRHGYCWCVSVTTYSGRALLKPGLSREDINSHAIIYDSTKKPKRIRLDGQDEPRTIKRPIAVQMTGSDETLDVASRIPLGEPSTVKYNVKVMDIGQVTAEDLQVLIANVKEELKI</sequence>
<organism evidence="3 4">
    <name type="scientific">Knufia obscura</name>
    <dbReference type="NCBI Taxonomy" id="1635080"/>
    <lineage>
        <taxon>Eukaryota</taxon>
        <taxon>Fungi</taxon>
        <taxon>Dikarya</taxon>
        <taxon>Ascomycota</taxon>
        <taxon>Pezizomycotina</taxon>
        <taxon>Eurotiomycetes</taxon>
        <taxon>Chaetothyriomycetidae</taxon>
        <taxon>Chaetothyriales</taxon>
        <taxon>Trichomeriaceae</taxon>
        <taxon>Knufia</taxon>
    </lineage>
</organism>
<dbReference type="RefSeq" id="XP_064733696.1">
    <property type="nucleotide sequence ID" value="XM_064871243.1"/>
</dbReference>
<dbReference type="GeneID" id="89996260"/>
<comment type="caution">
    <text evidence="3">The sequence shown here is derived from an EMBL/GenBank/DDBJ whole genome shotgun (WGS) entry which is preliminary data.</text>
</comment>
<name>A0ABR0RYE6_9EURO</name>
<dbReference type="Proteomes" id="UP001334248">
    <property type="component" value="Unassembled WGS sequence"/>
</dbReference>
<accession>A0ABR0RYE6</accession>
<feature type="region of interest" description="Disordered" evidence="1">
    <location>
        <begin position="1"/>
        <end position="106"/>
    </location>
</feature>
<dbReference type="EMBL" id="JAVHJV010000002">
    <property type="protein sequence ID" value="KAK5945606.1"/>
    <property type="molecule type" value="Genomic_DNA"/>
</dbReference>
<feature type="region of interest" description="Disordered" evidence="1">
    <location>
        <begin position="211"/>
        <end position="262"/>
    </location>
</feature>
<evidence type="ECO:0000313" key="4">
    <source>
        <dbReference type="Proteomes" id="UP001334248"/>
    </source>
</evidence>